<proteinExistence type="inferred from homology"/>
<dbReference type="Pfam" id="PF02837">
    <property type="entry name" value="Glyco_hydro_2_N"/>
    <property type="match status" value="1"/>
</dbReference>
<feature type="domain" description="Beta galactosidase small chain/" evidence="8">
    <location>
        <begin position="979"/>
        <end position="1262"/>
    </location>
</feature>
<evidence type="ECO:0000259" key="8">
    <source>
        <dbReference type="SMART" id="SM01038"/>
    </source>
</evidence>
<dbReference type="SUPFAM" id="SSF74650">
    <property type="entry name" value="Galactose mutarotase-like"/>
    <property type="match status" value="1"/>
</dbReference>
<evidence type="ECO:0000256" key="4">
    <source>
        <dbReference type="ARBA" id="ARBA00022801"/>
    </source>
</evidence>
<dbReference type="InterPro" id="IPR004199">
    <property type="entry name" value="B-gal_small/dom_5"/>
</dbReference>
<organism evidence="9 10">
    <name type="scientific">Neoarthrinium moseri</name>
    <dbReference type="NCBI Taxonomy" id="1658444"/>
    <lineage>
        <taxon>Eukaryota</taxon>
        <taxon>Fungi</taxon>
        <taxon>Dikarya</taxon>
        <taxon>Ascomycota</taxon>
        <taxon>Pezizomycotina</taxon>
        <taxon>Sordariomycetes</taxon>
        <taxon>Xylariomycetidae</taxon>
        <taxon>Amphisphaeriales</taxon>
        <taxon>Apiosporaceae</taxon>
        <taxon>Neoarthrinium</taxon>
    </lineage>
</organism>
<dbReference type="EC" id="3.2.1.23" evidence="3"/>
<dbReference type="PANTHER" id="PTHR46323">
    <property type="entry name" value="BETA-GALACTOSIDASE"/>
    <property type="match status" value="1"/>
</dbReference>
<dbReference type="PRINTS" id="PR00132">
    <property type="entry name" value="GLHYDRLASE2"/>
</dbReference>
<sequence>MLVRWFPESLPSPRRPRLCCPKRAQFQWTSTRPARQRPQENLPISRGSLPSLKSSPAGDTASQSPTDRNLADLQPLVESSRAPGQLASPPLSNQSKQIWATGSHSAQHLLTCSYDLHVTPDATSVLGSPRRPARIAAGLTSDLASLRDSTDHGTDALNANAIHLSMAWEFPASFPAPPAPGRLHSVLMAPNSSLPHTCPEGDLSAELVIRPHTRLRVDLNVAHLEPPTSQSRRARPRRSSSRDPPSAAQTTVQPNQIPDWSNLKVIHRNTLPPRSHFFSYNSDADALVNDPGRARSLLLSGLWGFDLAESPFGGPRDFYKPDFDNAEWPLIKVPGMWQCQGFGKGPQYTNVNYPFPVNPPHVPFDDNECGRYITRFAVPDQLKDGTQWRLRFEGVDSSFTVWLNGREVGYSQGSRNPSEFDVTSYLDVDSVENYLAVEVYQRCDGSYIEDQDQWWLSGIFRDVWLHSFPSIRIEDFHVQTKIDDDYIDATLDVTVQLNVPQARVALKLLDDDGKAIIDDVHSSDQTIVPCQHRLKSPKKWTAEEPNLYTLILSVGTVYVSQKIGFRRTELIGGVFCVNGSPVKIRGVNRHEHHPESGRTVPYDFLKDDLLQMKFYNINALRTSHYINDPRLYEIANEIGLWVLDEADLECHGFGEVGGDPASFTSDNPDWKEAYVDRAKQMVTRDKNHPCIIMWSLGNESFYGRNHQAMYDEIKRVDPSRLIHYEGDQDAQTADVFSRMYTSVSDMIKHAGEREWKKPFVMCEFAHAMGNGPGAIKEYIEAFYKYPRLMGGFVWEWANHGLKAKNADGEDYMAYGGDFGDDPNDYNFVMDGLCFANHGPGPGLWEYAKAIEPVQVTGVNGLEVEIVNRYDFLTLDHLECYWGFITDREQVIGRHVQIPKGIKPHAKAKLVVGGMPRAFASEAWLRLEFVLGKRTPWAYPGHVVAVSQVPLSRPRSLTMLKTLSSPAVPGIKRTEGAIKVVLTNGTIFGFSQVTGAFNFLSNQNQPEHNLITEAPALDFYRALTDNDRGGHGKEWIDCRLHQTRNHYTKVTTREGNGVLEIIVEGRVAPPVLAWSVDTVTTYTITADFCSVRIKAKPRGQLLPTTFARFGLTFGLKDVRIVEWFGRGYGESYCDKKESQHMNTYGTTVDGLFTNYDFPQDCGNRTDVRWVELREDWGAELEGRLLRARFGDHDGASFSAMHYTTKDLDECTHPYELRKRKREDTVVRLDWYHHGLGTASCGPATLPQYQLRTDQEFEVELLLD</sequence>
<comment type="similarity">
    <text evidence="2">Belongs to the glycosyl hydrolase 2 family.</text>
</comment>
<dbReference type="InterPro" id="IPR006104">
    <property type="entry name" value="Glyco_hydro_2_N"/>
</dbReference>
<gene>
    <name evidence="9" type="ORF">JX265_001170</name>
</gene>
<dbReference type="PANTHER" id="PTHR46323:SF2">
    <property type="entry name" value="BETA-GALACTOSIDASE"/>
    <property type="match status" value="1"/>
</dbReference>
<reference evidence="9" key="1">
    <citation type="submission" date="2021-03" db="EMBL/GenBank/DDBJ databases">
        <title>Revisited historic fungal species revealed as producer of novel bioactive compounds through whole genome sequencing and comparative genomics.</title>
        <authorList>
            <person name="Vignolle G.A."/>
            <person name="Hochenegger N."/>
            <person name="Mach R.L."/>
            <person name="Mach-Aigner A.R."/>
            <person name="Javad Rahimi M."/>
            <person name="Salim K.A."/>
            <person name="Chan C.M."/>
            <person name="Lim L.B.L."/>
            <person name="Cai F."/>
            <person name="Druzhinina I.S."/>
            <person name="U'Ren J.M."/>
            <person name="Derntl C."/>
        </authorList>
    </citation>
    <scope>NUCLEOTIDE SEQUENCE</scope>
    <source>
        <strain evidence="9">TUCIM 5799</strain>
    </source>
</reference>
<name>A0A9Q0AUX6_9PEZI</name>
<feature type="region of interest" description="Disordered" evidence="7">
    <location>
        <begin position="222"/>
        <end position="259"/>
    </location>
</feature>
<accession>A0A9Q0AUX6</accession>
<dbReference type="FunFam" id="3.20.20.80:FF:000018">
    <property type="entry name" value="Beta-galactosidase"/>
    <property type="match status" value="1"/>
</dbReference>
<evidence type="ECO:0000256" key="3">
    <source>
        <dbReference type="ARBA" id="ARBA00012756"/>
    </source>
</evidence>
<dbReference type="GO" id="GO:0030246">
    <property type="term" value="F:carbohydrate binding"/>
    <property type="evidence" value="ECO:0007669"/>
    <property type="project" value="InterPro"/>
</dbReference>
<dbReference type="InterPro" id="IPR017853">
    <property type="entry name" value="GH"/>
</dbReference>
<dbReference type="Pfam" id="PF02836">
    <property type="entry name" value="Glyco_hydro_2_C"/>
    <property type="match status" value="1"/>
</dbReference>
<dbReference type="GO" id="GO:0005990">
    <property type="term" value="P:lactose catabolic process"/>
    <property type="evidence" value="ECO:0007669"/>
    <property type="project" value="TreeGrafter"/>
</dbReference>
<evidence type="ECO:0000313" key="9">
    <source>
        <dbReference type="EMBL" id="KAI1880930.1"/>
    </source>
</evidence>
<keyword evidence="4" id="KW-0378">Hydrolase</keyword>
<dbReference type="InterPro" id="IPR006101">
    <property type="entry name" value="Glyco_hydro_2"/>
</dbReference>
<evidence type="ECO:0000256" key="7">
    <source>
        <dbReference type="SAM" id="MobiDB-lite"/>
    </source>
</evidence>
<dbReference type="InterPro" id="IPR032312">
    <property type="entry name" value="LacZ_4"/>
</dbReference>
<evidence type="ECO:0000313" key="10">
    <source>
        <dbReference type="Proteomes" id="UP000829685"/>
    </source>
</evidence>
<dbReference type="SMART" id="SM01038">
    <property type="entry name" value="Bgal_small_N"/>
    <property type="match status" value="1"/>
</dbReference>
<feature type="region of interest" description="Disordered" evidence="7">
    <location>
        <begin position="24"/>
        <end position="68"/>
    </location>
</feature>
<dbReference type="InterPro" id="IPR023232">
    <property type="entry name" value="Glyco_hydro_2_AS"/>
</dbReference>
<comment type="caution">
    <text evidence="9">The sequence shown here is derived from an EMBL/GenBank/DDBJ whole genome shotgun (WGS) entry which is preliminary data.</text>
</comment>
<keyword evidence="5" id="KW-0326">Glycosidase</keyword>
<evidence type="ECO:0000256" key="5">
    <source>
        <dbReference type="ARBA" id="ARBA00023295"/>
    </source>
</evidence>
<dbReference type="Pfam" id="PF02929">
    <property type="entry name" value="Bgal_small_N"/>
    <property type="match status" value="1"/>
</dbReference>
<comment type="catalytic activity">
    <reaction evidence="1">
        <text>Hydrolysis of terminal non-reducing beta-D-galactose residues in beta-D-galactosides.</text>
        <dbReference type="EC" id="3.2.1.23"/>
    </reaction>
</comment>
<dbReference type="Proteomes" id="UP000829685">
    <property type="component" value="Unassembled WGS sequence"/>
</dbReference>
<evidence type="ECO:0000256" key="1">
    <source>
        <dbReference type="ARBA" id="ARBA00001412"/>
    </source>
</evidence>
<dbReference type="InterPro" id="IPR050347">
    <property type="entry name" value="Bact_Beta-galactosidase"/>
</dbReference>
<dbReference type="InterPro" id="IPR006103">
    <property type="entry name" value="Glyco_hydro_2_cat"/>
</dbReference>
<evidence type="ECO:0000256" key="6">
    <source>
        <dbReference type="ARBA" id="ARBA00032230"/>
    </source>
</evidence>
<dbReference type="InterPro" id="IPR006102">
    <property type="entry name" value="Ig-like_GH2"/>
</dbReference>
<dbReference type="InterPro" id="IPR013783">
    <property type="entry name" value="Ig-like_fold"/>
</dbReference>
<dbReference type="Gene3D" id="2.70.98.10">
    <property type="match status" value="1"/>
</dbReference>
<dbReference type="GO" id="GO:0009341">
    <property type="term" value="C:beta-galactosidase complex"/>
    <property type="evidence" value="ECO:0007669"/>
    <property type="project" value="InterPro"/>
</dbReference>
<dbReference type="SUPFAM" id="SSF49303">
    <property type="entry name" value="beta-Galactosidase/glucuronidase domain"/>
    <property type="match status" value="2"/>
</dbReference>
<feature type="compositionally biased region" description="Polar residues" evidence="7">
    <location>
        <begin position="249"/>
        <end position="259"/>
    </location>
</feature>
<dbReference type="PROSITE" id="PS00608">
    <property type="entry name" value="GLYCOSYL_HYDROL_F2_2"/>
    <property type="match status" value="1"/>
</dbReference>
<protein>
    <recommendedName>
        <fullName evidence="3">beta-galactosidase</fullName>
        <ecNumber evidence="3">3.2.1.23</ecNumber>
    </recommendedName>
    <alternativeName>
        <fullName evidence="6">Lactase</fullName>
    </alternativeName>
</protein>
<dbReference type="Pfam" id="PF00703">
    <property type="entry name" value="Glyco_hydro_2"/>
    <property type="match status" value="1"/>
</dbReference>
<keyword evidence="10" id="KW-1185">Reference proteome</keyword>
<dbReference type="AlphaFoldDB" id="A0A9Q0AUX6"/>
<dbReference type="Pfam" id="PF16353">
    <property type="entry name" value="LacZ_4"/>
    <property type="match status" value="1"/>
</dbReference>
<dbReference type="EMBL" id="JAFIMR010000002">
    <property type="protein sequence ID" value="KAI1880930.1"/>
    <property type="molecule type" value="Genomic_DNA"/>
</dbReference>
<dbReference type="Gene3D" id="3.20.20.80">
    <property type="entry name" value="Glycosidases"/>
    <property type="match status" value="1"/>
</dbReference>
<dbReference type="InterPro" id="IPR014718">
    <property type="entry name" value="GH-type_carb-bd"/>
</dbReference>
<dbReference type="SUPFAM" id="SSF51445">
    <property type="entry name" value="(Trans)glycosidases"/>
    <property type="match status" value="1"/>
</dbReference>
<dbReference type="GO" id="GO:0004565">
    <property type="term" value="F:beta-galactosidase activity"/>
    <property type="evidence" value="ECO:0007669"/>
    <property type="project" value="UniProtKB-EC"/>
</dbReference>
<dbReference type="Gene3D" id="2.60.40.10">
    <property type="entry name" value="Immunoglobulins"/>
    <property type="match status" value="2"/>
</dbReference>
<dbReference type="Gene3D" id="2.60.120.260">
    <property type="entry name" value="Galactose-binding domain-like"/>
    <property type="match status" value="1"/>
</dbReference>
<evidence type="ECO:0000256" key="2">
    <source>
        <dbReference type="ARBA" id="ARBA00007401"/>
    </source>
</evidence>
<dbReference type="InterPro" id="IPR008979">
    <property type="entry name" value="Galactose-bd-like_sf"/>
</dbReference>
<dbReference type="InterPro" id="IPR036156">
    <property type="entry name" value="Beta-gal/glucu_dom_sf"/>
</dbReference>
<dbReference type="InterPro" id="IPR011013">
    <property type="entry name" value="Gal_mutarotase_sf_dom"/>
</dbReference>
<dbReference type="SUPFAM" id="SSF49785">
    <property type="entry name" value="Galactose-binding domain-like"/>
    <property type="match status" value="1"/>
</dbReference>